<evidence type="ECO:0000313" key="1">
    <source>
        <dbReference type="Proteomes" id="UP000887540"/>
    </source>
</evidence>
<reference evidence="2" key="1">
    <citation type="submission" date="2022-11" db="UniProtKB">
        <authorList>
            <consortium name="WormBaseParasite"/>
        </authorList>
    </citation>
    <scope>IDENTIFICATION</scope>
</reference>
<dbReference type="AlphaFoldDB" id="A0A914DQ57"/>
<keyword evidence="1" id="KW-1185">Reference proteome</keyword>
<name>A0A914DQ57_9BILA</name>
<organism evidence="1 2">
    <name type="scientific">Acrobeloides nanus</name>
    <dbReference type="NCBI Taxonomy" id="290746"/>
    <lineage>
        <taxon>Eukaryota</taxon>
        <taxon>Metazoa</taxon>
        <taxon>Ecdysozoa</taxon>
        <taxon>Nematoda</taxon>
        <taxon>Chromadorea</taxon>
        <taxon>Rhabditida</taxon>
        <taxon>Tylenchina</taxon>
        <taxon>Cephalobomorpha</taxon>
        <taxon>Cephaloboidea</taxon>
        <taxon>Cephalobidae</taxon>
        <taxon>Acrobeloides</taxon>
    </lineage>
</organism>
<accession>A0A914DQ57</accession>
<sequence length="51" mass="5607">DQARTAIYTLSHDPMKAAMLLLIQDQARTAIYAPSQGLKKTAIVQLSKFST</sequence>
<dbReference type="WBParaSite" id="ACRNAN_scaffold31905.g10336.t1">
    <property type="protein sequence ID" value="ACRNAN_scaffold31905.g10336.t1"/>
    <property type="gene ID" value="ACRNAN_scaffold31905.g10336"/>
</dbReference>
<proteinExistence type="predicted"/>
<evidence type="ECO:0000313" key="2">
    <source>
        <dbReference type="WBParaSite" id="ACRNAN_scaffold31905.g10336.t1"/>
    </source>
</evidence>
<dbReference type="Proteomes" id="UP000887540">
    <property type="component" value="Unplaced"/>
</dbReference>
<protein>
    <submittedName>
        <fullName evidence="2">Uncharacterized protein</fullName>
    </submittedName>
</protein>